<feature type="region of interest" description="Disordered" evidence="1">
    <location>
        <begin position="1"/>
        <end position="31"/>
    </location>
</feature>
<protein>
    <submittedName>
        <fullName evidence="3">DUF1868 domain-containing protein</fullName>
    </submittedName>
</protein>
<evidence type="ECO:0000256" key="1">
    <source>
        <dbReference type="SAM" id="MobiDB-lite"/>
    </source>
</evidence>
<organism evidence="3 4">
    <name type="scientific">Paenibacillus thalictri</name>
    <dbReference type="NCBI Taxonomy" id="2527873"/>
    <lineage>
        <taxon>Bacteria</taxon>
        <taxon>Bacillati</taxon>
        <taxon>Bacillota</taxon>
        <taxon>Bacilli</taxon>
        <taxon>Bacillales</taxon>
        <taxon>Paenibacillaceae</taxon>
        <taxon>Paenibacillus</taxon>
    </lineage>
</organism>
<name>A0A4Q9DX87_9BACL</name>
<dbReference type="Gene3D" id="3.90.1140.10">
    <property type="entry name" value="Cyclic phosphodiesterase"/>
    <property type="match status" value="1"/>
</dbReference>
<dbReference type="InterPro" id="IPR009097">
    <property type="entry name" value="Cyclic_Pdiesterase"/>
</dbReference>
<evidence type="ECO:0000313" key="4">
    <source>
        <dbReference type="Proteomes" id="UP000293142"/>
    </source>
</evidence>
<evidence type="ECO:0000259" key="2">
    <source>
        <dbReference type="Pfam" id="PF08975"/>
    </source>
</evidence>
<dbReference type="Proteomes" id="UP000293142">
    <property type="component" value="Unassembled WGS sequence"/>
</dbReference>
<comment type="caution">
    <text evidence="3">The sequence shown here is derived from an EMBL/GenBank/DDBJ whole genome shotgun (WGS) entry which is preliminary data.</text>
</comment>
<evidence type="ECO:0000313" key="3">
    <source>
        <dbReference type="EMBL" id="TBL80660.1"/>
    </source>
</evidence>
<dbReference type="EMBL" id="SIRE01000004">
    <property type="protein sequence ID" value="TBL80660.1"/>
    <property type="molecule type" value="Genomic_DNA"/>
</dbReference>
<dbReference type="SUPFAM" id="SSF55144">
    <property type="entry name" value="LigT-like"/>
    <property type="match status" value="1"/>
</dbReference>
<dbReference type="InterPro" id="IPR015069">
    <property type="entry name" value="2H-PEstase_DUF1868"/>
</dbReference>
<reference evidence="3 4" key="1">
    <citation type="submission" date="2019-02" db="EMBL/GenBank/DDBJ databases">
        <title>Paenibacillus sp. nov., isolated from surface-sterilized tissue of Thalictrum simplex L.</title>
        <authorList>
            <person name="Tuo L."/>
        </authorList>
    </citation>
    <scope>NUCLEOTIDE SEQUENCE [LARGE SCALE GENOMIC DNA]</scope>
    <source>
        <strain evidence="3 4">N2SHLJ1</strain>
    </source>
</reference>
<dbReference type="AlphaFoldDB" id="A0A4Q9DX87"/>
<feature type="domain" description="DUF1868" evidence="2">
    <location>
        <begin position="42"/>
        <end position="147"/>
    </location>
</feature>
<keyword evidence="4" id="KW-1185">Reference proteome</keyword>
<dbReference type="RefSeq" id="WP_131012261.1">
    <property type="nucleotide sequence ID" value="NZ_SIRE01000004.1"/>
</dbReference>
<sequence length="252" mass="28801">MDHANTNHPLTGGTQADHSQAQTLPSEAVGQRRAFTKAVGRKFHEDGSVRYFPGNTIICPIGPDNEVYAKLVKAAERFGQLSCAPCFTMLPSSSYHMTVIQGVCEEDRKPQLWSSFLPLDVPLEAADRFFREKWQAVRVPDGFAMTFDYLHTDGVALTVNLQPNTAADAQSLRRFRDEVSEQFGLRFPDHDVYRFHISLGYRIAELTGREEEELLRFKQHMEAEWSEQFGVYRSAPPQLVFFKDMFKFAETR</sequence>
<feature type="compositionally biased region" description="Polar residues" evidence="1">
    <location>
        <begin position="1"/>
        <end position="25"/>
    </location>
</feature>
<dbReference type="Pfam" id="PF08975">
    <property type="entry name" value="2H-phosphodiest"/>
    <property type="match status" value="1"/>
</dbReference>
<gene>
    <name evidence="3" type="ORF">EYB31_05375</name>
</gene>
<dbReference type="OrthoDB" id="151828at2"/>
<proteinExistence type="predicted"/>
<accession>A0A4Q9DX87</accession>